<evidence type="ECO:0000256" key="1">
    <source>
        <dbReference type="ARBA" id="ARBA00004167"/>
    </source>
</evidence>
<dbReference type="PANTHER" id="PTHR15407:SF28">
    <property type="entry name" value="RIBITOL-5-PHOSPHATE TRANSFERASE FKTN"/>
    <property type="match status" value="1"/>
</dbReference>
<sequence length="616" mass="69917">MDNNYLPSSQKDQHKFVPKNLSWQLRVKKSLKAFQKTVPLLYLSCALFGIFVYLSKQSSPKDSSSTADNFQYDDSSYRQDANSYVDPYALTSLKKPTLFEEFPFESDVSMLPIAPYAHVQEKLDFRSTMAVYLETIKTYVLKSTSGSSNQQPPVFNFNWKDFVDLNILKPLLEEKPNCFRIGALGATTRIPWPSCLDEPKNLGFVFINPSLQPETEFRLSIRGKSYLFTAAPLPNKLIFLAGELAFVTKVGKKLGLDENTMIDEYVQRKMKDTGISQDQIIRTPVDPNDELNGIAEALKRDLINFNVDKGKHVSVDKTSFSVQSSKEKSQLANAARHHDNRHFRNVLIKSKDEIKQSEQKKSLHSVVENYLQLCTNLGITTWLAEESLISWSYNGLIGPWQDTVRFELPAADISRIANSFNYSLVISDPRNGTGNYLIDISPWYLERARYNDGGAAPDVVDGRIIDTNTGLYIELVGVINAPKVPKDIALKSNSDKISDYVVTGNGNFWYLPSLLPLNKTLYEGKLANVPKTIPDEYLEIPSGYNFKDHLRLFVDDTKCTYVPEEEKVKFDQTYIGCCHDNLIWKDYNSTKFATLKFLQMKGNPLNVADETDINFD</sequence>
<feature type="transmembrane region" description="Helical" evidence="5">
    <location>
        <begin position="38"/>
        <end position="55"/>
    </location>
</feature>
<comment type="subcellular location">
    <subcellularLocation>
        <location evidence="1">Membrane</location>
        <topology evidence="1">Single-pass membrane protein</topology>
    </subcellularLocation>
</comment>
<dbReference type="RefSeq" id="XP_019037061.1">
    <property type="nucleotide sequence ID" value="XM_019184186.1"/>
</dbReference>
<keyword evidence="2 5" id="KW-0812">Transmembrane</keyword>
<dbReference type="PANTHER" id="PTHR15407">
    <property type="entry name" value="FUKUTIN-RELATED"/>
    <property type="match status" value="1"/>
</dbReference>
<dbReference type="GO" id="GO:0016020">
    <property type="term" value="C:membrane"/>
    <property type="evidence" value="ECO:0007669"/>
    <property type="project" value="UniProtKB-SubCell"/>
</dbReference>
<gene>
    <name evidence="7" type="ORF">WICANDRAFT_69855</name>
</gene>
<dbReference type="Proteomes" id="UP000094112">
    <property type="component" value="Unassembled WGS sequence"/>
</dbReference>
<proteinExistence type="predicted"/>
<evidence type="ECO:0000256" key="5">
    <source>
        <dbReference type="SAM" id="Phobius"/>
    </source>
</evidence>
<dbReference type="InterPro" id="IPR009644">
    <property type="entry name" value="FKTN/MNN4/W02B3.4-1"/>
</dbReference>
<dbReference type="GeneID" id="30201432"/>
<protein>
    <recommendedName>
        <fullName evidence="6">LicD/FKTN/FKRP nucleotidyltransferase domain-containing protein</fullName>
    </recommendedName>
</protein>
<evidence type="ECO:0000256" key="3">
    <source>
        <dbReference type="ARBA" id="ARBA00022989"/>
    </source>
</evidence>
<dbReference type="Pfam" id="PF04991">
    <property type="entry name" value="LicD"/>
    <property type="match status" value="1"/>
</dbReference>
<evidence type="ECO:0000313" key="8">
    <source>
        <dbReference type="Proteomes" id="UP000094112"/>
    </source>
</evidence>
<dbReference type="InterPro" id="IPR007074">
    <property type="entry name" value="LicD/FKTN/FKRP_NTP_transf"/>
</dbReference>
<evidence type="ECO:0000259" key="6">
    <source>
        <dbReference type="Pfam" id="PF04991"/>
    </source>
</evidence>
<feature type="domain" description="LicD/FKTN/FKRP nucleotidyltransferase" evidence="6">
    <location>
        <begin position="374"/>
        <end position="486"/>
    </location>
</feature>
<dbReference type="OrthoDB" id="444255at2759"/>
<dbReference type="EMBL" id="KV454212">
    <property type="protein sequence ID" value="ODQ57854.1"/>
    <property type="molecule type" value="Genomic_DNA"/>
</dbReference>
<name>A0A1E3NXM1_WICAA</name>
<accession>A0A1E3NXM1</accession>
<keyword evidence="3 5" id="KW-1133">Transmembrane helix</keyword>
<evidence type="ECO:0000256" key="4">
    <source>
        <dbReference type="ARBA" id="ARBA00023136"/>
    </source>
</evidence>
<dbReference type="STRING" id="683960.A0A1E3NXM1"/>
<organism evidence="7 8">
    <name type="scientific">Wickerhamomyces anomalus (strain ATCC 58044 / CBS 1984 / NCYC 433 / NRRL Y-366-8)</name>
    <name type="common">Yeast</name>
    <name type="synonym">Hansenula anomala</name>
    <dbReference type="NCBI Taxonomy" id="683960"/>
    <lineage>
        <taxon>Eukaryota</taxon>
        <taxon>Fungi</taxon>
        <taxon>Dikarya</taxon>
        <taxon>Ascomycota</taxon>
        <taxon>Saccharomycotina</taxon>
        <taxon>Saccharomycetes</taxon>
        <taxon>Phaffomycetales</taxon>
        <taxon>Wickerhamomycetaceae</taxon>
        <taxon>Wickerhamomyces</taxon>
    </lineage>
</organism>
<evidence type="ECO:0000313" key="7">
    <source>
        <dbReference type="EMBL" id="ODQ57854.1"/>
    </source>
</evidence>
<reference evidence="7 8" key="1">
    <citation type="journal article" date="2016" name="Proc. Natl. Acad. Sci. U.S.A.">
        <title>Comparative genomics of biotechnologically important yeasts.</title>
        <authorList>
            <person name="Riley R."/>
            <person name="Haridas S."/>
            <person name="Wolfe K.H."/>
            <person name="Lopes M.R."/>
            <person name="Hittinger C.T."/>
            <person name="Goeker M."/>
            <person name="Salamov A.A."/>
            <person name="Wisecaver J.H."/>
            <person name="Long T.M."/>
            <person name="Calvey C.H."/>
            <person name="Aerts A.L."/>
            <person name="Barry K.W."/>
            <person name="Choi C."/>
            <person name="Clum A."/>
            <person name="Coughlan A.Y."/>
            <person name="Deshpande S."/>
            <person name="Douglass A.P."/>
            <person name="Hanson S.J."/>
            <person name="Klenk H.-P."/>
            <person name="LaButti K.M."/>
            <person name="Lapidus A."/>
            <person name="Lindquist E.A."/>
            <person name="Lipzen A.M."/>
            <person name="Meier-Kolthoff J.P."/>
            <person name="Ohm R.A."/>
            <person name="Otillar R.P."/>
            <person name="Pangilinan J.L."/>
            <person name="Peng Y."/>
            <person name="Rokas A."/>
            <person name="Rosa C.A."/>
            <person name="Scheuner C."/>
            <person name="Sibirny A.A."/>
            <person name="Slot J.C."/>
            <person name="Stielow J.B."/>
            <person name="Sun H."/>
            <person name="Kurtzman C.P."/>
            <person name="Blackwell M."/>
            <person name="Grigoriev I.V."/>
            <person name="Jeffries T.W."/>
        </authorList>
    </citation>
    <scope>NUCLEOTIDE SEQUENCE [LARGE SCALE GENOMIC DNA]</scope>
    <source>
        <strain evidence="8">ATCC 58044 / CBS 1984 / NCYC 433 / NRRL Y-366-8</strain>
    </source>
</reference>
<keyword evidence="8" id="KW-1185">Reference proteome</keyword>
<keyword evidence="4 5" id="KW-0472">Membrane</keyword>
<dbReference type="AlphaFoldDB" id="A0A1E3NXM1"/>
<evidence type="ECO:0000256" key="2">
    <source>
        <dbReference type="ARBA" id="ARBA00022692"/>
    </source>
</evidence>